<accession>A0A1G7N2S2</accession>
<keyword evidence="3" id="KW-1185">Reference proteome</keyword>
<evidence type="ECO:0000259" key="1">
    <source>
        <dbReference type="Pfam" id="PF14344"/>
    </source>
</evidence>
<reference evidence="2 3" key="1">
    <citation type="submission" date="2016-10" db="EMBL/GenBank/DDBJ databases">
        <authorList>
            <person name="de Groot N.N."/>
        </authorList>
    </citation>
    <scope>NUCLEOTIDE SEQUENCE [LARGE SCALE GENOMIC DNA]</scope>
    <source>
        <strain evidence="2 3">47C3B</strain>
    </source>
</reference>
<dbReference type="Proteomes" id="UP000199072">
    <property type="component" value="Unassembled WGS sequence"/>
</dbReference>
<dbReference type="OrthoDB" id="9792011at2"/>
<dbReference type="AlphaFoldDB" id="A0A1G7N2S2"/>
<protein>
    <recommendedName>
        <fullName evidence="1">DUF4397 domain-containing protein</fullName>
    </recommendedName>
</protein>
<name>A0A1G7N2S2_9SPHI</name>
<organism evidence="2 3">
    <name type="scientific">Mucilaginibacter pineti</name>
    <dbReference type="NCBI Taxonomy" id="1391627"/>
    <lineage>
        <taxon>Bacteria</taxon>
        <taxon>Pseudomonadati</taxon>
        <taxon>Bacteroidota</taxon>
        <taxon>Sphingobacteriia</taxon>
        <taxon>Sphingobacteriales</taxon>
        <taxon>Sphingobacteriaceae</taxon>
        <taxon>Mucilaginibacter</taxon>
    </lineage>
</organism>
<evidence type="ECO:0000313" key="2">
    <source>
        <dbReference type="EMBL" id="SDF68236.1"/>
    </source>
</evidence>
<dbReference type="InterPro" id="IPR025510">
    <property type="entry name" value="DUF4397"/>
</dbReference>
<feature type="domain" description="DUF4397" evidence="1">
    <location>
        <begin position="41"/>
        <end position="154"/>
    </location>
</feature>
<dbReference type="Pfam" id="PF14344">
    <property type="entry name" value="DUF4397"/>
    <property type="match status" value="1"/>
</dbReference>
<dbReference type="PROSITE" id="PS51257">
    <property type="entry name" value="PROKAR_LIPOPROTEIN"/>
    <property type="match status" value="1"/>
</dbReference>
<sequence length="240" mass="26262">MKQIFTQRAGMIGMICLLTTTLLSSCLKDRNDNHYQPQQFALVSAINASPDAQPVDFFLEPNRANNFYIKSGESLDYVNAYIGKRTVTFRVGGSQQVIKTDTVTLKNGNLYSVFLANVVSTPDLLIIADSVGHPAFGKAGIRYVNLSPDAQSTDLLIKDNATPLVSAKTYKQYSSFITVGGNVSYTFQIVKHGTTTVLATVTNVTLKSNTLNTIWLQGLSAATDSKKLSAHMQENVYYVN</sequence>
<proteinExistence type="predicted"/>
<dbReference type="RefSeq" id="WP_091157135.1">
    <property type="nucleotide sequence ID" value="NZ_FNAI01000024.1"/>
</dbReference>
<evidence type="ECO:0000313" key="3">
    <source>
        <dbReference type="Proteomes" id="UP000199072"/>
    </source>
</evidence>
<gene>
    <name evidence="2" type="ORF">SAMN05216464_12435</name>
</gene>
<dbReference type="STRING" id="1391627.SAMN05216464_12435"/>
<dbReference type="EMBL" id="FNAI01000024">
    <property type="protein sequence ID" value="SDF68236.1"/>
    <property type="molecule type" value="Genomic_DNA"/>
</dbReference>